<dbReference type="InterPro" id="IPR012910">
    <property type="entry name" value="Plug_dom"/>
</dbReference>
<keyword evidence="3 8" id="KW-1134">Transmembrane beta strand</keyword>
<dbReference type="GO" id="GO:0009279">
    <property type="term" value="C:cell outer membrane"/>
    <property type="evidence" value="ECO:0007669"/>
    <property type="project" value="UniProtKB-SubCell"/>
</dbReference>
<dbReference type="PANTHER" id="PTHR40980">
    <property type="entry name" value="PLUG DOMAIN-CONTAINING PROTEIN"/>
    <property type="match status" value="1"/>
</dbReference>
<dbReference type="AlphaFoldDB" id="B3QZ53"/>
<organism evidence="12 13">
    <name type="scientific">Chloroherpeton thalassium (strain ATCC 35110 / GB-78)</name>
    <dbReference type="NCBI Taxonomy" id="517418"/>
    <lineage>
        <taxon>Bacteria</taxon>
        <taxon>Pseudomonadati</taxon>
        <taxon>Chlorobiota</taxon>
        <taxon>Chlorobiia</taxon>
        <taxon>Chlorobiales</taxon>
        <taxon>Chloroherpetonaceae</taxon>
        <taxon>Chloroherpeton</taxon>
    </lineage>
</organism>
<comment type="similarity">
    <text evidence="8 9">Belongs to the TonB-dependent receptor family.</text>
</comment>
<evidence type="ECO:0000259" key="10">
    <source>
        <dbReference type="Pfam" id="PF00593"/>
    </source>
</evidence>
<dbReference type="SUPFAM" id="SSF56935">
    <property type="entry name" value="Porins"/>
    <property type="match status" value="1"/>
</dbReference>
<dbReference type="InterPro" id="IPR036942">
    <property type="entry name" value="Beta-barrel_TonB_sf"/>
</dbReference>
<dbReference type="NCBIfam" id="TIGR01782">
    <property type="entry name" value="TonB-Xanth-Caul"/>
    <property type="match status" value="1"/>
</dbReference>
<proteinExistence type="inferred from homology"/>
<keyword evidence="2 8" id="KW-0813">Transport</keyword>
<evidence type="ECO:0000259" key="11">
    <source>
        <dbReference type="Pfam" id="PF07715"/>
    </source>
</evidence>
<keyword evidence="7 8" id="KW-0998">Cell outer membrane</keyword>
<dbReference type="InterPro" id="IPR037066">
    <property type="entry name" value="Plug_dom_sf"/>
</dbReference>
<dbReference type="InterPro" id="IPR008969">
    <property type="entry name" value="CarboxyPept-like_regulatory"/>
</dbReference>
<feature type="domain" description="TonB-dependent receptor-like beta-barrel" evidence="10">
    <location>
        <begin position="344"/>
        <end position="893"/>
    </location>
</feature>
<evidence type="ECO:0000256" key="8">
    <source>
        <dbReference type="PROSITE-ProRule" id="PRU01360"/>
    </source>
</evidence>
<evidence type="ECO:0000256" key="2">
    <source>
        <dbReference type="ARBA" id="ARBA00022448"/>
    </source>
</evidence>
<dbReference type="HOGENOM" id="CLU_006935_1_2_10"/>
<dbReference type="Gene3D" id="2.170.130.10">
    <property type="entry name" value="TonB-dependent receptor, plug domain"/>
    <property type="match status" value="1"/>
</dbReference>
<dbReference type="eggNOG" id="COG4771">
    <property type="taxonomic scope" value="Bacteria"/>
</dbReference>
<gene>
    <name evidence="12" type="ordered locus">Ctha_1283</name>
</gene>
<protein>
    <submittedName>
        <fullName evidence="12">TonB-dependent receptor</fullName>
    </submittedName>
</protein>
<dbReference type="EMBL" id="CP001100">
    <property type="protein sequence ID" value="ACF13746.1"/>
    <property type="molecule type" value="Genomic_DNA"/>
</dbReference>
<dbReference type="RefSeq" id="WP_012499830.1">
    <property type="nucleotide sequence ID" value="NC_011026.1"/>
</dbReference>
<sequence length="926" mass="104232">MTHWGRSFWGRLFPLWFALSLFSLQNGYAEQTGRIIGKVVDEEAKVPLPGATIDVVGTLIGTATNLSGDFSLVLPSTFEGKQEIKISYLGFETQTVEVDVKSGETVTLNVIMKSKLLQTGEVVVTGQLEGQAKALNQQRASETIKNIVAADQISRFPDPNAAEALQRIPGVNIERDEGEGRYVFVRGLSPQYTNVSINGEQIPSPEGDVRYIALDAVPADQLASLEVTKALTPDMDGDAIGGNVNLITRTAQSDVLKVNASLAGEYNDLVSKFGYQSSVNLGQRLNDGKFGYMFNLSYHPSHRGSQKNEMDDWALDNDEGLPELQTFELRDYDIERNRVGLSSTFDYRFDDNNMIYLRALYSDLREHENRRRVEFSYDEDDDEWTINKNMKSRPENQGVYSFNLGGTHASNNFNLDYEASYAYARQETPHDRQLYFEVSGLDIDLDVDDALVPKITSVKDEDGNTFCYCSETDAFEFDKYEESETMATDQNITGKVNMAYPFQFGKTPGKLKFGGKVRFKDKDYEYKYYNEWKLKDGIDDLTLSQFLGEYESDDFANGDYKTGKFPDVASFRRYLLAHPDYFENDEEAALEEKTLSEYDASENVYAGYVMSEFQFNKLMLLAGVRYEYTDVEYDAGEWDAENDAAVKVSGTNNYGLVLPMVHLKYNLNDFSILRAAATYSYARPNFGDMVQGAEFDLDDKEAELGNLDLEPVKSFNLDLFGEHYIGSVGVISAGFFYKSLSDFIYKKTYDGTFRGVEDVEITQSVNGDDATLWGLEVAWQQNLTFLPGVLSGLGVYANYTYTNSSATVKNLAGTDEAETEIDLPGQSKHVGNLALYYTRGGFNARVSANFNGEFISEIDGDDLYKIDDRLQIDVSASQRLSDNVSVYGEVINLTNERRVDFYNTLDTPATREYYGFWARLGFKYSL</sequence>
<dbReference type="Pfam" id="PF07715">
    <property type="entry name" value="Plug"/>
    <property type="match status" value="1"/>
</dbReference>
<evidence type="ECO:0000256" key="3">
    <source>
        <dbReference type="ARBA" id="ARBA00022452"/>
    </source>
</evidence>
<dbReference type="Pfam" id="PF00593">
    <property type="entry name" value="TonB_dep_Rec_b-barrel"/>
    <property type="match status" value="1"/>
</dbReference>
<dbReference type="InterPro" id="IPR000531">
    <property type="entry name" value="Beta-barrel_TonB"/>
</dbReference>
<keyword evidence="12" id="KW-0675">Receptor</keyword>
<dbReference type="KEGG" id="cts:Ctha_1283"/>
<comment type="subcellular location">
    <subcellularLocation>
        <location evidence="1 8">Cell outer membrane</location>
        <topology evidence="1 8">Multi-pass membrane protein</topology>
    </subcellularLocation>
</comment>
<accession>B3QZ53</accession>
<dbReference type="PANTHER" id="PTHR40980:SF4">
    <property type="entry name" value="TONB-DEPENDENT RECEPTOR-LIKE BETA-BARREL DOMAIN-CONTAINING PROTEIN"/>
    <property type="match status" value="1"/>
</dbReference>
<evidence type="ECO:0000256" key="5">
    <source>
        <dbReference type="ARBA" id="ARBA00023077"/>
    </source>
</evidence>
<keyword evidence="4 8" id="KW-0812">Transmembrane</keyword>
<evidence type="ECO:0000313" key="12">
    <source>
        <dbReference type="EMBL" id="ACF13746.1"/>
    </source>
</evidence>
<dbReference type="InterPro" id="IPR010104">
    <property type="entry name" value="TonB_rcpt_bac"/>
</dbReference>
<reference evidence="12 13" key="1">
    <citation type="submission" date="2008-06" db="EMBL/GenBank/DDBJ databases">
        <title>Complete sequence of Chloroherpeton thalassium ATCC 35110.</title>
        <authorList>
            <consortium name="US DOE Joint Genome Institute"/>
            <person name="Lucas S."/>
            <person name="Copeland A."/>
            <person name="Lapidus A."/>
            <person name="Glavina del Rio T."/>
            <person name="Dalin E."/>
            <person name="Tice H."/>
            <person name="Bruce D."/>
            <person name="Goodwin L."/>
            <person name="Pitluck S."/>
            <person name="Schmutz J."/>
            <person name="Larimer F."/>
            <person name="Land M."/>
            <person name="Hauser L."/>
            <person name="Kyrpides N."/>
            <person name="Mikhailova N."/>
            <person name="Liu Z."/>
            <person name="Li T."/>
            <person name="Zhao F."/>
            <person name="Overmann J."/>
            <person name="Bryant D.A."/>
            <person name="Richardson P."/>
        </authorList>
    </citation>
    <scope>NUCLEOTIDE SEQUENCE [LARGE SCALE GENOMIC DNA]</scope>
    <source>
        <strain evidence="13">ATCC 35110 / GB-78</strain>
    </source>
</reference>
<evidence type="ECO:0000256" key="6">
    <source>
        <dbReference type="ARBA" id="ARBA00023136"/>
    </source>
</evidence>
<dbReference type="Gene3D" id="2.40.170.20">
    <property type="entry name" value="TonB-dependent receptor, beta-barrel domain"/>
    <property type="match status" value="1"/>
</dbReference>
<feature type="domain" description="TonB-dependent receptor plug" evidence="11">
    <location>
        <begin position="143"/>
        <end position="242"/>
    </location>
</feature>
<dbReference type="CDD" id="cd01347">
    <property type="entry name" value="ligand_gated_channel"/>
    <property type="match status" value="1"/>
</dbReference>
<dbReference type="Proteomes" id="UP000001208">
    <property type="component" value="Chromosome"/>
</dbReference>
<dbReference type="InterPro" id="IPR039426">
    <property type="entry name" value="TonB-dep_rcpt-like"/>
</dbReference>
<evidence type="ECO:0000256" key="1">
    <source>
        <dbReference type="ARBA" id="ARBA00004571"/>
    </source>
</evidence>
<evidence type="ECO:0000256" key="9">
    <source>
        <dbReference type="RuleBase" id="RU003357"/>
    </source>
</evidence>
<dbReference type="PROSITE" id="PS52016">
    <property type="entry name" value="TONB_DEPENDENT_REC_3"/>
    <property type="match status" value="1"/>
</dbReference>
<dbReference type="Gene3D" id="2.60.40.1120">
    <property type="entry name" value="Carboxypeptidase-like, regulatory domain"/>
    <property type="match status" value="1"/>
</dbReference>
<evidence type="ECO:0000256" key="7">
    <source>
        <dbReference type="ARBA" id="ARBA00023237"/>
    </source>
</evidence>
<dbReference type="STRING" id="517418.Ctha_1283"/>
<evidence type="ECO:0000256" key="4">
    <source>
        <dbReference type="ARBA" id="ARBA00022692"/>
    </source>
</evidence>
<keyword evidence="5 9" id="KW-0798">TonB box</keyword>
<dbReference type="SUPFAM" id="SSF49464">
    <property type="entry name" value="Carboxypeptidase regulatory domain-like"/>
    <property type="match status" value="1"/>
</dbReference>
<dbReference type="Pfam" id="PF13715">
    <property type="entry name" value="CarbopepD_reg_2"/>
    <property type="match status" value="1"/>
</dbReference>
<keyword evidence="6 8" id="KW-0472">Membrane</keyword>
<evidence type="ECO:0000313" key="13">
    <source>
        <dbReference type="Proteomes" id="UP000001208"/>
    </source>
</evidence>
<name>B3QZ53_CHLT3</name>
<keyword evidence="13" id="KW-1185">Reference proteome</keyword>